<dbReference type="SUPFAM" id="SSF46894">
    <property type="entry name" value="C-terminal effector domain of the bipartite response regulators"/>
    <property type="match status" value="1"/>
</dbReference>
<dbReference type="InterPro" id="IPR051797">
    <property type="entry name" value="TrmB-like"/>
</dbReference>
<evidence type="ECO:0000259" key="1">
    <source>
        <dbReference type="PROSITE" id="PS50043"/>
    </source>
</evidence>
<dbReference type="Pfam" id="PF00196">
    <property type="entry name" value="GerE"/>
    <property type="match status" value="1"/>
</dbReference>
<dbReference type="PANTHER" id="PTHR34293:SF1">
    <property type="entry name" value="HTH-TYPE TRANSCRIPTIONAL REGULATOR TRMBL2"/>
    <property type="match status" value="1"/>
</dbReference>
<dbReference type="InterPro" id="IPR036388">
    <property type="entry name" value="WH-like_DNA-bd_sf"/>
</dbReference>
<dbReference type="CDD" id="cd06170">
    <property type="entry name" value="LuxR_C_like"/>
    <property type="match status" value="1"/>
</dbReference>
<keyword evidence="2" id="KW-0238">DNA-binding</keyword>
<dbReference type="AlphaFoldDB" id="A0A7X0HLB4"/>
<reference evidence="2 3" key="1">
    <citation type="submission" date="2020-08" db="EMBL/GenBank/DDBJ databases">
        <title>Genomic Encyclopedia of Type Strains, Phase IV (KMG-IV): sequencing the most valuable type-strain genomes for metagenomic binning, comparative biology and taxonomic classification.</title>
        <authorList>
            <person name="Goeker M."/>
        </authorList>
    </citation>
    <scope>NUCLEOTIDE SEQUENCE [LARGE SCALE GENOMIC DNA]</scope>
    <source>
        <strain evidence="2 3">DSM 40141</strain>
    </source>
</reference>
<proteinExistence type="predicted"/>
<dbReference type="Proteomes" id="UP000540423">
    <property type="component" value="Unassembled WGS sequence"/>
</dbReference>
<sequence length="329" mass="36527">MNEETERLRRRLYGLIYRNPAWSLEQLAAEVRCSLAEADQACDALCAIGLLAPASSSPCGYVTVTPEAALTRLFSAEERQAQAHMQHVSRIRGAIASLIGDYPRLRDERREAVEVETLPTAALVNTFLDDAGSTCNVSMRSMHPGGPPPEELMDDMLLRDKEMESRGIRVETLYSRRTTEIPYMAAYLADAERVLREVRSADYLPLRMILFDDDLAVLPINPQDSSEGAFAVHGHTLVRSLHALYDYCWHTSVPIRPATAGDARGGELDSQELAVLRMLADGVKDEVIARHLGISPRTLSRFMTGLLDRLGVQTRFQAALRVAELGLLH</sequence>
<dbReference type="PRINTS" id="PR00038">
    <property type="entry name" value="HTHLUXR"/>
</dbReference>
<feature type="domain" description="HTH luxR-type" evidence="1">
    <location>
        <begin position="261"/>
        <end position="326"/>
    </location>
</feature>
<dbReference type="Gene3D" id="1.10.10.10">
    <property type="entry name" value="Winged helix-like DNA-binding domain superfamily/Winged helix DNA-binding domain"/>
    <property type="match status" value="1"/>
</dbReference>
<dbReference type="GO" id="GO:0006355">
    <property type="term" value="P:regulation of DNA-templated transcription"/>
    <property type="evidence" value="ECO:0007669"/>
    <property type="project" value="InterPro"/>
</dbReference>
<dbReference type="InterPro" id="IPR016032">
    <property type="entry name" value="Sig_transdc_resp-reg_C-effctor"/>
</dbReference>
<keyword evidence="3" id="KW-1185">Reference proteome</keyword>
<protein>
    <submittedName>
        <fullName evidence="2">DNA-binding CsgD family transcriptional regulator</fullName>
    </submittedName>
</protein>
<dbReference type="PANTHER" id="PTHR34293">
    <property type="entry name" value="HTH-TYPE TRANSCRIPTIONAL REGULATOR TRMBL2"/>
    <property type="match status" value="1"/>
</dbReference>
<accession>A0A7X0HLB4</accession>
<dbReference type="InterPro" id="IPR000792">
    <property type="entry name" value="Tscrpt_reg_LuxR_C"/>
</dbReference>
<evidence type="ECO:0000313" key="2">
    <source>
        <dbReference type="EMBL" id="MBB6439780.1"/>
    </source>
</evidence>
<dbReference type="SMART" id="SM00421">
    <property type="entry name" value="HTH_LUXR"/>
    <property type="match status" value="1"/>
</dbReference>
<dbReference type="GO" id="GO:0003677">
    <property type="term" value="F:DNA binding"/>
    <property type="evidence" value="ECO:0007669"/>
    <property type="project" value="UniProtKB-KW"/>
</dbReference>
<evidence type="ECO:0000313" key="3">
    <source>
        <dbReference type="Proteomes" id="UP000540423"/>
    </source>
</evidence>
<name>A0A7X0HLB4_9ACTN</name>
<dbReference type="PROSITE" id="PS50043">
    <property type="entry name" value="HTH_LUXR_2"/>
    <property type="match status" value="1"/>
</dbReference>
<comment type="caution">
    <text evidence="2">The sequence shown here is derived from an EMBL/GenBank/DDBJ whole genome shotgun (WGS) entry which is preliminary data.</text>
</comment>
<dbReference type="EMBL" id="JACHEM010000028">
    <property type="protein sequence ID" value="MBB6439780.1"/>
    <property type="molecule type" value="Genomic_DNA"/>
</dbReference>
<organism evidence="2 3">
    <name type="scientific">Streptomyces candidus</name>
    <dbReference type="NCBI Taxonomy" id="67283"/>
    <lineage>
        <taxon>Bacteria</taxon>
        <taxon>Bacillati</taxon>
        <taxon>Actinomycetota</taxon>
        <taxon>Actinomycetes</taxon>
        <taxon>Kitasatosporales</taxon>
        <taxon>Streptomycetaceae</taxon>
        <taxon>Streptomyces</taxon>
    </lineage>
</organism>
<gene>
    <name evidence="2" type="ORF">HNQ79_006292</name>
</gene>
<dbReference type="RefSeq" id="WP_185036290.1">
    <property type="nucleotide sequence ID" value="NZ_BNBN01000024.1"/>
</dbReference>